<dbReference type="AlphaFoldDB" id="E8RAD9"/>
<dbReference type="OrthoDB" id="9883at2157"/>
<feature type="binding site" evidence="5">
    <location>
        <position position="61"/>
    </location>
    <ligand>
        <name>S-adenosyl-L-methionine</name>
        <dbReference type="ChEBI" id="CHEBI:59789"/>
    </ligand>
</feature>
<feature type="binding site" evidence="5">
    <location>
        <position position="39"/>
    </location>
    <ligand>
        <name>S-adenosyl-L-methionine</name>
        <dbReference type="ChEBI" id="CHEBI:59789"/>
    </ligand>
</feature>
<dbReference type="eggNOG" id="arCOG04131">
    <property type="taxonomic scope" value="Archaea"/>
</dbReference>
<dbReference type="CDD" id="cd02440">
    <property type="entry name" value="AdoMet_MTases"/>
    <property type="match status" value="1"/>
</dbReference>
<dbReference type="STRING" id="765177.Desmu_0030"/>
<evidence type="ECO:0000259" key="6">
    <source>
        <dbReference type="SMART" id="SM00650"/>
    </source>
</evidence>
<dbReference type="PROSITE" id="PS51689">
    <property type="entry name" value="SAM_RNA_A_N6_MT"/>
    <property type="match status" value="1"/>
</dbReference>
<dbReference type="InterPro" id="IPR020598">
    <property type="entry name" value="rRNA_Ade_methylase_Trfase_N"/>
</dbReference>
<dbReference type="GeneID" id="10152709"/>
<dbReference type="Proteomes" id="UP000001068">
    <property type="component" value="Chromosome"/>
</dbReference>
<dbReference type="Gene3D" id="3.40.50.150">
    <property type="entry name" value="Vaccinia Virus protein VP39"/>
    <property type="match status" value="1"/>
</dbReference>
<dbReference type="GO" id="GO:0000179">
    <property type="term" value="F:rRNA (adenine-N6,N6-)-dimethyltransferase activity"/>
    <property type="evidence" value="ECO:0007669"/>
    <property type="project" value="UniProtKB-UniRule"/>
</dbReference>
<dbReference type="GO" id="GO:0003723">
    <property type="term" value="F:RNA binding"/>
    <property type="evidence" value="ECO:0007669"/>
    <property type="project" value="UniProtKB-UniRule"/>
</dbReference>
<evidence type="ECO:0000256" key="3">
    <source>
        <dbReference type="ARBA" id="ARBA00022691"/>
    </source>
</evidence>
<reference evidence="7 8" key="2">
    <citation type="journal article" date="2011" name="Stand. Genomic Sci.">
        <title>Complete genome sequence of Desulfurococcus mucosus type strain (O7/1).</title>
        <authorList>
            <person name="Wirth R."/>
            <person name="Chertkov O."/>
            <person name="Held B."/>
            <person name="Lapidus A."/>
            <person name="Nolan M."/>
            <person name="Lucas S."/>
            <person name="Hammon N."/>
            <person name="Deshpande S."/>
            <person name="Cheng J.F."/>
            <person name="Tapia R."/>
            <person name="Han C."/>
            <person name="Goodwin L."/>
            <person name="Pitluck S."/>
            <person name="Liolios K."/>
            <person name="Ioanna P."/>
            <person name="Ivanova N."/>
            <person name="Mavromatis K."/>
            <person name="Mikhailova N."/>
            <person name="Pati A."/>
            <person name="Chen A."/>
            <person name="Palaniappan K."/>
            <person name="Land M."/>
            <person name="Hauser L."/>
            <person name="Chang Y.J."/>
            <person name="Jeffries C.D."/>
            <person name="Bilek Y."/>
            <person name="Hader T."/>
            <person name="Rohde M."/>
            <person name="Spring S."/>
            <person name="Sikorski J."/>
            <person name="Goker M."/>
            <person name="Woyke T."/>
            <person name="Bristow J."/>
            <person name="Eisen J.A."/>
            <person name="Markowitz V."/>
            <person name="Hugenholtz P."/>
            <person name="Kyrpides N.C."/>
            <person name="Klenk H.P."/>
        </authorList>
    </citation>
    <scope>NUCLEOTIDE SEQUENCE [LARGE SCALE GENOMIC DNA]</scope>
    <source>
        <strain evidence="8">ATCC 35584 / DSM 2162 / JCM 9187 / O7/1</strain>
    </source>
</reference>
<dbReference type="PANTHER" id="PTHR11727">
    <property type="entry name" value="DIMETHYLADENOSINE TRANSFERASE"/>
    <property type="match status" value="1"/>
</dbReference>
<dbReference type="Pfam" id="PF00398">
    <property type="entry name" value="RrnaAD"/>
    <property type="match status" value="1"/>
</dbReference>
<dbReference type="HOGENOM" id="CLU_041220_0_2_2"/>
<evidence type="ECO:0000256" key="5">
    <source>
        <dbReference type="PROSITE-ProRule" id="PRU01026"/>
    </source>
</evidence>
<evidence type="ECO:0000256" key="4">
    <source>
        <dbReference type="ARBA" id="ARBA00022884"/>
    </source>
</evidence>
<dbReference type="PANTHER" id="PTHR11727:SF7">
    <property type="entry name" value="DIMETHYLADENOSINE TRANSFERASE-RELATED"/>
    <property type="match status" value="1"/>
</dbReference>
<feature type="domain" description="Ribosomal RNA adenine methylase transferase N-terminal" evidence="6">
    <location>
        <begin position="44"/>
        <end position="204"/>
    </location>
</feature>
<dbReference type="RefSeq" id="WP_013561571.1">
    <property type="nucleotide sequence ID" value="NC_014961.1"/>
</dbReference>
<dbReference type="SMART" id="SM00650">
    <property type="entry name" value="rADc"/>
    <property type="match status" value="1"/>
</dbReference>
<reference evidence="8" key="1">
    <citation type="submission" date="2010-11" db="EMBL/GenBank/DDBJ databases">
        <title>The complete genome of Desulfurococcus mucosus DSM 2162.</title>
        <authorList>
            <consortium name="US DOE Joint Genome Institute (JGI-PGF)"/>
            <person name="Lucas S."/>
            <person name="Copeland A."/>
            <person name="Lapidus A."/>
            <person name="Bruce D."/>
            <person name="Goodwin L."/>
            <person name="Pitluck S."/>
            <person name="Kyrpides N."/>
            <person name="Mavromatis K."/>
            <person name="Pagani I."/>
            <person name="Ivanova N."/>
            <person name="Ovchinnikova G."/>
            <person name="Chertkov O."/>
            <person name="Held B."/>
            <person name="Brettin T."/>
            <person name="Detter J.C."/>
            <person name="Tapia R."/>
            <person name="Han C."/>
            <person name="Land M."/>
            <person name="Hauser L."/>
            <person name="Markowitz V."/>
            <person name="Cheng J.-F."/>
            <person name="Hugenholtz P."/>
            <person name="Woyke T."/>
            <person name="Wu D."/>
            <person name="Wirth R."/>
            <person name="Bilek Y."/>
            <person name="Hader T."/>
            <person name="Klenk H.-P."/>
            <person name="Eisen J.A."/>
        </authorList>
    </citation>
    <scope>NUCLEOTIDE SEQUENCE [LARGE SCALE GENOMIC DNA]</scope>
    <source>
        <strain evidence="8">ATCC 35584 / DSM 2162 / JCM 9187 / O7/1</strain>
    </source>
</reference>
<keyword evidence="8" id="KW-1185">Reference proteome</keyword>
<name>E8RAD9_DESM0</name>
<feature type="binding site" evidence="5">
    <location>
        <position position="120"/>
    </location>
    <ligand>
        <name>S-adenosyl-L-methionine</name>
        <dbReference type="ChEBI" id="CHEBI:59789"/>
    </ligand>
</feature>
<sequence length="278" mass="31250">MGRPIEPDSMSRRTLFSWTLRVLQSHGLKPRRRLSQNFIVDPALLKGFTRNVEYLDTFEIGCGIGTLTMSLSRFVPRLICVEIDWRLLEAAVENIDAANVVLVNADATVYTPPSKQVVGNIPYHITSEILTGVARLNTVTRAVFTVQRDVAERITAAPGDRRYGRITILLNALFEIKVAGTYGSSSFYPEPGVEHSIIVMVRRAPFNRDVEALEALTRAVFTQRRRIALRVLERVLGVREDSPVHSYASRLLGGKRVYEVGWEVYLELARALREAGLL</sequence>
<feature type="binding site" evidence="5">
    <location>
        <position position="106"/>
    </location>
    <ligand>
        <name>S-adenosyl-L-methionine</name>
        <dbReference type="ChEBI" id="CHEBI:59789"/>
    </ligand>
</feature>
<accession>E8RAD9</accession>
<comment type="similarity">
    <text evidence="5">Belongs to the class I-like SAM-binding methyltransferase superfamily. rRNA adenine N(6)-methyltransferase family.</text>
</comment>
<dbReference type="EMBL" id="CP002363">
    <property type="protein sequence ID" value="ADV64349.1"/>
    <property type="molecule type" value="Genomic_DNA"/>
</dbReference>
<protein>
    <submittedName>
        <fullName evidence="7">Ribosomal RNA adenine methylase transferase</fullName>
    </submittedName>
</protein>
<feature type="binding site" evidence="5">
    <location>
        <position position="37"/>
    </location>
    <ligand>
        <name>S-adenosyl-L-methionine</name>
        <dbReference type="ChEBI" id="CHEBI:59789"/>
    </ligand>
</feature>
<organism evidence="7 8">
    <name type="scientific">Desulfurococcus mucosus (strain ATCC 35584 / DSM 2162 / JCM 9187 / O7/1)</name>
    <dbReference type="NCBI Taxonomy" id="765177"/>
    <lineage>
        <taxon>Archaea</taxon>
        <taxon>Thermoproteota</taxon>
        <taxon>Thermoprotei</taxon>
        <taxon>Desulfurococcales</taxon>
        <taxon>Desulfurococcaceae</taxon>
        <taxon>Desulfurococcus</taxon>
    </lineage>
</organism>
<evidence type="ECO:0000313" key="7">
    <source>
        <dbReference type="EMBL" id="ADV64349.1"/>
    </source>
</evidence>
<keyword evidence="2 5" id="KW-0808">Transferase</keyword>
<proteinExistence type="inferred from homology"/>
<dbReference type="InterPro" id="IPR001737">
    <property type="entry name" value="KsgA/Erm"/>
</dbReference>
<keyword evidence="1 5" id="KW-0489">Methyltransferase</keyword>
<dbReference type="InterPro" id="IPR029063">
    <property type="entry name" value="SAM-dependent_MTases_sf"/>
</dbReference>
<keyword evidence="3 5" id="KW-0949">S-adenosyl-L-methionine</keyword>
<dbReference type="KEGG" id="dmu:Desmu_0030"/>
<evidence type="ECO:0000313" key="8">
    <source>
        <dbReference type="Proteomes" id="UP000001068"/>
    </source>
</evidence>
<dbReference type="SUPFAM" id="SSF53335">
    <property type="entry name" value="S-adenosyl-L-methionine-dependent methyltransferases"/>
    <property type="match status" value="1"/>
</dbReference>
<evidence type="ECO:0000256" key="1">
    <source>
        <dbReference type="ARBA" id="ARBA00022603"/>
    </source>
</evidence>
<gene>
    <name evidence="7" type="ordered locus">Desmu_0030</name>
</gene>
<feature type="binding site" evidence="5">
    <location>
        <position position="82"/>
    </location>
    <ligand>
        <name>S-adenosyl-L-methionine</name>
        <dbReference type="ChEBI" id="CHEBI:59789"/>
    </ligand>
</feature>
<keyword evidence="4 5" id="KW-0694">RNA-binding</keyword>
<evidence type="ECO:0000256" key="2">
    <source>
        <dbReference type="ARBA" id="ARBA00022679"/>
    </source>
</evidence>